<evidence type="ECO:0008006" key="4">
    <source>
        <dbReference type="Google" id="ProtNLM"/>
    </source>
</evidence>
<feature type="transmembrane region" description="Helical" evidence="1">
    <location>
        <begin position="75"/>
        <end position="92"/>
    </location>
</feature>
<gene>
    <name evidence="2" type="ORF">COV01_02685</name>
</gene>
<accession>A0A2M8LBL3</accession>
<dbReference type="AlphaFoldDB" id="A0A2M8LBL3"/>
<evidence type="ECO:0000313" key="3">
    <source>
        <dbReference type="Proteomes" id="UP000228700"/>
    </source>
</evidence>
<comment type="caution">
    <text evidence="2">The sequence shown here is derived from an EMBL/GenBank/DDBJ whole genome shotgun (WGS) entry which is preliminary data.</text>
</comment>
<organism evidence="2 3">
    <name type="scientific">Candidatus Taylorbacteria bacterium CG10_big_fil_rev_8_21_14_0_10_41_48</name>
    <dbReference type="NCBI Taxonomy" id="1975024"/>
    <lineage>
        <taxon>Bacteria</taxon>
        <taxon>Candidatus Tayloriibacteriota</taxon>
    </lineage>
</organism>
<dbReference type="EMBL" id="PFEQ01000013">
    <property type="protein sequence ID" value="PJE73994.1"/>
    <property type="molecule type" value="Genomic_DNA"/>
</dbReference>
<keyword evidence="1" id="KW-0472">Membrane</keyword>
<feature type="transmembrane region" description="Helical" evidence="1">
    <location>
        <begin position="129"/>
        <end position="150"/>
    </location>
</feature>
<feature type="transmembrane region" description="Helical" evidence="1">
    <location>
        <begin position="50"/>
        <end position="69"/>
    </location>
</feature>
<sequence length="159" mass="18462">MYLLDILYFAWPLWVSNILLNSLGVYKFWDQRLDFNIQFFDGKELLGRSTTLGGLVVSILFACFAFYFFPEHHLLFIKALSGFCGHILFSFIKRRLDIKPGSYILGISHVDYIILFSLIYLALGNTDYGILISTYIITVIATPFVTKLFFRLGLRQHRL</sequence>
<feature type="transmembrane region" description="Helical" evidence="1">
    <location>
        <begin position="6"/>
        <end position="29"/>
    </location>
</feature>
<keyword evidence="1" id="KW-1133">Transmembrane helix</keyword>
<feature type="transmembrane region" description="Helical" evidence="1">
    <location>
        <begin position="104"/>
        <end position="123"/>
    </location>
</feature>
<evidence type="ECO:0000313" key="2">
    <source>
        <dbReference type="EMBL" id="PJE73994.1"/>
    </source>
</evidence>
<dbReference type="Proteomes" id="UP000228700">
    <property type="component" value="Unassembled WGS sequence"/>
</dbReference>
<name>A0A2M8LBL3_9BACT</name>
<reference evidence="3" key="1">
    <citation type="submission" date="2017-09" db="EMBL/GenBank/DDBJ databases">
        <title>Depth-based differentiation of microbial function through sediment-hosted aquifers and enrichment of novel symbionts in the deep terrestrial subsurface.</title>
        <authorList>
            <person name="Probst A.J."/>
            <person name="Ladd B."/>
            <person name="Jarett J.K."/>
            <person name="Geller-Mcgrath D.E."/>
            <person name="Sieber C.M.K."/>
            <person name="Emerson J.B."/>
            <person name="Anantharaman K."/>
            <person name="Thomas B.C."/>
            <person name="Malmstrom R."/>
            <person name="Stieglmeier M."/>
            <person name="Klingl A."/>
            <person name="Woyke T."/>
            <person name="Ryan C.M."/>
            <person name="Banfield J.F."/>
        </authorList>
    </citation>
    <scope>NUCLEOTIDE SEQUENCE [LARGE SCALE GENOMIC DNA]</scope>
</reference>
<keyword evidence="1" id="KW-0812">Transmembrane</keyword>
<evidence type="ECO:0000256" key="1">
    <source>
        <dbReference type="SAM" id="Phobius"/>
    </source>
</evidence>
<protein>
    <recommendedName>
        <fullName evidence="4">CDP-archaeol synthase</fullName>
    </recommendedName>
</protein>
<proteinExistence type="predicted"/>